<proteinExistence type="predicted"/>
<feature type="compositionally biased region" description="Polar residues" evidence="1">
    <location>
        <begin position="36"/>
        <end position="57"/>
    </location>
</feature>
<reference evidence="2" key="1">
    <citation type="submission" date="2021-05" db="EMBL/GenBank/DDBJ databases">
        <title>Comparative genomics of three Colletotrichum scovillei strains and genetic complementation revealed genes involved fungal growth and virulence on chili pepper.</title>
        <authorList>
            <person name="Hsieh D.-K."/>
            <person name="Chuang S.-C."/>
            <person name="Chen C.-Y."/>
            <person name="Chao Y.-T."/>
            <person name="Lu M.-Y.J."/>
            <person name="Lee M.-H."/>
            <person name="Shih M.-C."/>
        </authorList>
    </citation>
    <scope>NUCLEOTIDE SEQUENCE</scope>
    <source>
        <strain evidence="2">Coll-153</strain>
    </source>
</reference>
<comment type="caution">
    <text evidence="2">The sequence shown here is derived from an EMBL/GenBank/DDBJ whole genome shotgun (WGS) entry which is preliminary data.</text>
</comment>
<organism evidence="2 3">
    <name type="scientific">Colletotrichum scovillei</name>
    <dbReference type="NCBI Taxonomy" id="1209932"/>
    <lineage>
        <taxon>Eukaryota</taxon>
        <taxon>Fungi</taxon>
        <taxon>Dikarya</taxon>
        <taxon>Ascomycota</taxon>
        <taxon>Pezizomycotina</taxon>
        <taxon>Sordariomycetes</taxon>
        <taxon>Hypocreomycetidae</taxon>
        <taxon>Glomerellales</taxon>
        <taxon>Glomerellaceae</taxon>
        <taxon>Colletotrichum</taxon>
        <taxon>Colletotrichum acutatum species complex</taxon>
    </lineage>
</organism>
<name>A0A9P7U729_9PEZI</name>
<dbReference type="EMBL" id="JAESDN010000013">
    <property type="protein sequence ID" value="KAG7042073.1"/>
    <property type="molecule type" value="Genomic_DNA"/>
</dbReference>
<dbReference type="AlphaFoldDB" id="A0A9P7U729"/>
<evidence type="ECO:0000313" key="3">
    <source>
        <dbReference type="Proteomes" id="UP000699042"/>
    </source>
</evidence>
<sequence>MKYEVPRMTSCQLSSLVVGNCNSICQMLPKVGPTPSAWSRSPRQTSILPGVNQVTST</sequence>
<gene>
    <name evidence="2" type="ORF">JMJ77_010178</name>
</gene>
<accession>A0A9P7U729</accession>
<evidence type="ECO:0000313" key="2">
    <source>
        <dbReference type="EMBL" id="KAG7042073.1"/>
    </source>
</evidence>
<dbReference type="Proteomes" id="UP000699042">
    <property type="component" value="Unassembled WGS sequence"/>
</dbReference>
<feature type="region of interest" description="Disordered" evidence="1">
    <location>
        <begin position="33"/>
        <end position="57"/>
    </location>
</feature>
<protein>
    <submittedName>
        <fullName evidence="2">Uncharacterized protein</fullName>
    </submittedName>
</protein>
<evidence type="ECO:0000256" key="1">
    <source>
        <dbReference type="SAM" id="MobiDB-lite"/>
    </source>
</evidence>
<keyword evidence="3" id="KW-1185">Reference proteome</keyword>